<reference evidence="4" key="2">
    <citation type="submission" date="2021-11" db="EMBL/GenBank/DDBJ databases">
        <authorList>
            <consortium name="Genoscope - CEA"/>
            <person name="William W."/>
        </authorList>
    </citation>
    <scope>NUCLEOTIDE SEQUENCE</scope>
</reference>
<evidence type="ECO:0000313" key="5">
    <source>
        <dbReference type="Proteomes" id="UP000789595"/>
    </source>
</evidence>
<gene>
    <name evidence="3" type="ORF">PCAL00307_LOCUS3178</name>
    <name evidence="4" type="ORF">PECAL_6P17130</name>
</gene>
<feature type="domain" description="DSBA-like thioredoxin" evidence="2">
    <location>
        <begin position="67"/>
        <end position="162"/>
    </location>
</feature>
<reference evidence="3" key="1">
    <citation type="submission" date="2021-01" db="EMBL/GenBank/DDBJ databases">
        <authorList>
            <person name="Corre E."/>
            <person name="Pelletier E."/>
            <person name="Niang G."/>
            <person name="Scheremetjew M."/>
            <person name="Finn R."/>
            <person name="Kale V."/>
            <person name="Holt S."/>
            <person name="Cochrane G."/>
            <person name="Meng A."/>
            <person name="Brown T."/>
            <person name="Cohen L."/>
        </authorList>
    </citation>
    <scope>NUCLEOTIDE SEQUENCE</scope>
    <source>
        <strain evidence="3">CCMP1756</strain>
    </source>
</reference>
<dbReference type="EMBL" id="HBIW01003866">
    <property type="protein sequence ID" value="CAE0687744.1"/>
    <property type="molecule type" value="Transcribed_RNA"/>
</dbReference>
<dbReference type="Pfam" id="PF01323">
    <property type="entry name" value="DSBA"/>
    <property type="match status" value="1"/>
</dbReference>
<dbReference type="InterPro" id="IPR001853">
    <property type="entry name" value="DSBA-like_thioredoxin_dom"/>
</dbReference>
<evidence type="ECO:0000313" key="4">
    <source>
        <dbReference type="EMBL" id="CAH0380076.1"/>
    </source>
</evidence>
<organism evidence="3">
    <name type="scientific">Pelagomonas calceolata</name>
    <dbReference type="NCBI Taxonomy" id="35677"/>
    <lineage>
        <taxon>Eukaryota</taxon>
        <taxon>Sar</taxon>
        <taxon>Stramenopiles</taxon>
        <taxon>Ochrophyta</taxon>
        <taxon>Pelagophyceae</taxon>
        <taxon>Pelagomonadales</taxon>
        <taxon>Pelagomonadaceae</taxon>
        <taxon>Pelagomonas</taxon>
    </lineage>
</organism>
<keyword evidence="5" id="KW-1185">Reference proteome</keyword>
<evidence type="ECO:0000313" key="3">
    <source>
        <dbReference type="EMBL" id="CAE0687744.1"/>
    </source>
</evidence>
<feature type="region of interest" description="Disordered" evidence="1">
    <location>
        <begin position="141"/>
        <end position="162"/>
    </location>
</feature>
<protein>
    <recommendedName>
        <fullName evidence="2">DSBA-like thioredoxin domain-containing protein</fullName>
    </recommendedName>
</protein>
<evidence type="ECO:0000256" key="1">
    <source>
        <dbReference type="SAM" id="MobiDB-lite"/>
    </source>
</evidence>
<dbReference type="GO" id="GO:0016491">
    <property type="term" value="F:oxidoreductase activity"/>
    <property type="evidence" value="ECO:0007669"/>
    <property type="project" value="InterPro"/>
</dbReference>
<accession>A0A7S3ZM71</accession>
<dbReference type="Gene3D" id="3.40.30.10">
    <property type="entry name" value="Glutaredoxin"/>
    <property type="match status" value="1"/>
</dbReference>
<dbReference type="AlphaFoldDB" id="A0A7S3ZM71"/>
<dbReference type="EMBL" id="CAKKNE010000006">
    <property type="protein sequence ID" value="CAH0380076.1"/>
    <property type="molecule type" value="Genomic_DNA"/>
</dbReference>
<dbReference type="PANTHER" id="PTHR13887:SF41">
    <property type="entry name" value="THIOREDOXIN SUPERFAMILY PROTEIN"/>
    <property type="match status" value="1"/>
</dbReference>
<dbReference type="PANTHER" id="PTHR13887">
    <property type="entry name" value="GLUTATHIONE S-TRANSFERASE KAPPA"/>
    <property type="match status" value="1"/>
</dbReference>
<name>A0A7S3ZM71_9STRA</name>
<sequence>MWASPTRSRIKVLWRTRWTRTACSRGVVRRKRRTRPSVARCPANWTSRMRPRRWRGGHQILRNRSQDNQTQVEVIFNGYFAEERAPNDRDLLIEACVAAGKSEADARAFLDDKSAMRDQVQRELSEARGVRGVPHFVIRQPGRDPVQISGAQPPEIFERALQ</sequence>
<dbReference type="SUPFAM" id="SSF52833">
    <property type="entry name" value="Thioredoxin-like"/>
    <property type="match status" value="1"/>
</dbReference>
<dbReference type="InterPro" id="IPR036249">
    <property type="entry name" value="Thioredoxin-like_sf"/>
</dbReference>
<dbReference type="OrthoDB" id="1930760at2759"/>
<evidence type="ECO:0000259" key="2">
    <source>
        <dbReference type="Pfam" id="PF01323"/>
    </source>
</evidence>
<proteinExistence type="predicted"/>
<dbReference type="Proteomes" id="UP000789595">
    <property type="component" value="Unassembled WGS sequence"/>
</dbReference>